<feature type="domain" description="Band 7" evidence="3">
    <location>
        <begin position="35"/>
        <end position="198"/>
    </location>
</feature>
<dbReference type="Pfam" id="PF01145">
    <property type="entry name" value="Band_7"/>
    <property type="match status" value="1"/>
</dbReference>
<evidence type="ECO:0000259" key="3">
    <source>
        <dbReference type="SMART" id="SM00244"/>
    </source>
</evidence>
<dbReference type="Gene3D" id="3.30.479.30">
    <property type="entry name" value="Band 7 domain"/>
    <property type="match status" value="1"/>
</dbReference>
<keyword evidence="2" id="KW-0812">Transmembrane</keyword>
<dbReference type="SUPFAM" id="SSF117892">
    <property type="entry name" value="Band 7/SPFH domain"/>
    <property type="match status" value="1"/>
</dbReference>
<protein>
    <submittedName>
        <fullName evidence="4">Prohibitin family protein</fullName>
    </submittedName>
</protein>
<reference evidence="5" key="1">
    <citation type="journal article" date="2019" name="Int. J. Syst. Evol. Microbiol.">
        <title>The Global Catalogue of Microorganisms (GCM) 10K type strain sequencing project: providing services to taxonomists for standard genome sequencing and annotation.</title>
        <authorList>
            <consortium name="The Broad Institute Genomics Platform"/>
            <consortium name="The Broad Institute Genome Sequencing Center for Infectious Disease"/>
            <person name="Wu L."/>
            <person name="Ma J."/>
        </authorList>
    </citation>
    <scope>NUCLEOTIDE SEQUENCE [LARGE SCALE GENOMIC DNA]</scope>
    <source>
        <strain evidence="5">CGMCC 1.19029</strain>
    </source>
</reference>
<gene>
    <name evidence="4" type="ORF">ACFO0J_15795</name>
</gene>
<proteinExistence type="predicted"/>
<keyword evidence="5" id="KW-1185">Reference proteome</keyword>
<sequence>MERKDNVHPLRKAGGSASLVALGIIILALIGASFESWYTVDQRERAVTLRNGAITGVAEPGLHFKLPFVDSYARVSTQSHVVKFEQVEAYSRDQQPATLVVSVTYSVPADRVDMLYARYGSIPSMSARLLERKVPDQVKTIFGQFTAISAVQDRAKLTMGISDALRHSVEDQPIHIEGVQIEEIGYSPAYEASVEDRMKAEVAVFTRQQNLETERINAQIAVTQAKGRADSVVAEAQARAQAVRLAGEAEAAAIEAKGKALRENPSLVQLIAAEQWDGKLPGTMVPGSAVPFISVK</sequence>
<dbReference type="PANTHER" id="PTHR42911:SF2">
    <property type="entry name" value="PROHIBITIN FAMILY PROTEIN"/>
    <property type="match status" value="1"/>
</dbReference>
<dbReference type="SMART" id="SM00244">
    <property type="entry name" value="PHB"/>
    <property type="match status" value="1"/>
</dbReference>
<keyword evidence="2" id="KW-0472">Membrane</keyword>
<dbReference type="Proteomes" id="UP001595756">
    <property type="component" value="Unassembled WGS sequence"/>
</dbReference>
<dbReference type="PANTHER" id="PTHR42911">
    <property type="entry name" value="MODULATOR OF FTSH PROTEASE HFLC"/>
    <property type="match status" value="1"/>
</dbReference>
<name>A0ABV8S4T0_9BURK</name>
<keyword evidence="2" id="KW-1133">Transmembrane helix</keyword>
<evidence type="ECO:0000313" key="4">
    <source>
        <dbReference type="EMBL" id="MFC4299506.1"/>
    </source>
</evidence>
<evidence type="ECO:0000313" key="5">
    <source>
        <dbReference type="Proteomes" id="UP001595756"/>
    </source>
</evidence>
<evidence type="ECO:0000256" key="2">
    <source>
        <dbReference type="SAM" id="Phobius"/>
    </source>
</evidence>
<dbReference type="EMBL" id="JBHSDY010000010">
    <property type="protein sequence ID" value="MFC4299506.1"/>
    <property type="molecule type" value="Genomic_DNA"/>
</dbReference>
<feature type="transmembrane region" description="Helical" evidence="2">
    <location>
        <begin position="20"/>
        <end position="40"/>
    </location>
</feature>
<dbReference type="InterPro" id="IPR000163">
    <property type="entry name" value="Prohibitin"/>
</dbReference>
<dbReference type="InterPro" id="IPR036013">
    <property type="entry name" value="Band_7/SPFH_dom_sf"/>
</dbReference>
<evidence type="ECO:0000256" key="1">
    <source>
        <dbReference type="ARBA" id="ARBA00004167"/>
    </source>
</evidence>
<dbReference type="InterPro" id="IPR001107">
    <property type="entry name" value="Band_7"/>
</dbReference>
<comment type="subcellular location">
    <subcellularLocation>
        <location evidence="1">Membrane</location>
        <topology evidence="1">Single-pass membrane protein</topology>
    </subcellularLocation>
</comment>
<organism evidence="4 5">
    <name type="scientific">Castellaniella hirudinis</name>
    <dbReference type="NCBI Taxonomy" id="1144617"/>
    <lineage>
        <taxon>Bacteria</taxon>
        <taxon>Pseudomonadati</taxon>
        <taxon>Pseudomonadota</taxon>
        <taxon>Betaproteobacteria</taxon>
        <taxon>Burkholderiales</taxon>
        <taxon>Alcaligenaceae</taxon>
        <taxon>Castellaniella</taxon>
    </lineage>
</organism>
<comment type="caution">
    <text evidence="4">The sequence shown here is derived from an EMBL/GenBank/DDBJ whole genome shotgun (WGS) entry which is preliminary data.</text>
</comment>
<accession>A0ABV8S4T0</accession>
<dbReference type="RefSeq" id="WP_376814036.1">
    <property type="nucleotide sequence ID" value="NZ_JBHSDY010000010.1"/>
</dbReference>
<dbReference type="CDD" id="cd03401">
    <property type="entry name" value="SPFH_prohibitin"/>
    <property type="match status" value="1"/>
</dbReference>